<dbReference type="AlphaFoldDB" id="A0AAD8PXP8"/>
<dbReference type="EMBL" id="JAHLJV010000039">
    <property type="protein sequence ID" value="KAK1585974.1"/>
    <property type="molecule type" value="Genomic_DNA"/>
</dbReference>
<name>A0AAD8PXP8_9PEZI</name>
<evidence type="ECO:0000313" key="1">
    <source>
        <dbReference type="EMBL" id="KAK1585974.1"/>
    </source>
</evidence>
<sequence>MLCFLPVTSGIVGSWRLVSPGKDSLGVGLSLSCPVRSKPSPQKYLACSLGRKQLSPHLRRSRASPSDGSQNADTVAASAGLMRSVAPCYEHGNNQSIAWLPSNSDNRPQSLAVDAEWQGTRPIRRPRENEVKTGDLPRLSKTAKSLGIVCARMLRCWHGT</sequence>
<dbReference type="RefSeq" id="XP_060412942.1">
    <property type="nucleotide sequence ID" value="XM_060551757.1"/>
</dbReference>
<reference evidence="1" key="1">
    <citation type="submission" date="2021-06" db="EMBL/GenBank/DDBJ databases">
        <title>Comparative genomics, transcriptomics and evolutionary studies reveal genomic signatures of adaptation to plant cell wall in hemibiotrophic fungi.</title>
        <authorList>
            <consortium name="DOE Joint Genome Institute"/>
            <person name="Baroncelli R."/>
            <person name="Diaz J.F."/>
            <person name="Benocci T."/>
            <person name="Peng M."/>
            <person name="Battaglia E."/>
            <person name="Haridas S."/>
            <person name="Andreopoulos W."/>
            <person name="Labutti K."/>
            <person name="Pangilinan J."/>
            <person name="Floch G.L."/>
            <person name="Makela M.R."/>
            <person name="Henrissat B."/>
            <person name="Grigoriev I.V."/>
            <person name="Crouch J.A."/>
            <person name="De Vries R.P."/>
            <person name="Sukno S.A."/>
            <person name="Thon M.R."/>
        </authorList>
    </citation>
    <scope>NUCLEOTIDE SEQUENCE</scope>
    <source>
        <strain evidence="1">CBS 125086</strain>
    </source>
</reference>
<proteinExistence type="predicted"/>
<organism evidence="1 2">
    <name type="scientific">Colletotrichum navitas</name>
    <dbReference type="NCBI Taxonomy" id="681940"/>
    <lineage>
        <taxon>Eukaryota</taxon>
        <taxon>Fungi</taxon>
        <taxon>Dikarya</taxon>
        <taxon>Ascomycota</taxon>
        <taxon>Pezizomycotina</taxon>
        <taxon>Sordariomycetes</taxon>
        <taxon>Hypocreomycetidae</taxon>
        <taxon>Glomerellales</taxon>
        <taxon>Glomerellaceae</taxon>
        <taxon>Colletotrichum</taxon>
        <taxon>Colletotrichum graminicola species complex</taxon>
    </lineage>
</organism>
<keyword evidence="2" id="KW-1185">Reference proteome</keyword>
<accession>A0AAD8PXP8</accession>
<protein>
    <submittedName>
        <fullName evidence="1">Uncharacterized protein</fullName>
    </submittedName>
</protein>
<evidence type="ECO:0000313" key="2">
    <source>
        <dbReference type="Proteomes" id="UP001230504"/>
    </source>
</evidence>
<dbReference type="Proteomes" id="UP001230504">
    <property type="component" value="Unassembled WGS sequence"/>
</dbReference>
<gene>
    <name evidence="1" type="ORF">LY79DRAFT_242920</name>
</gene>
<comment type="caution">
    <text evidence="1">The sequence shown here is derived from an EMBL/GenBank/DDBJ whole genome shotgun (WGS) entry which is preliminary data.</text>
</comment>
<dbReference type="GeneID" id="85435997"/>